<protein>
    <submittedName>
        <fullName evidence="3">Cytochrome p450 like protein</fullName>
    </submittedName>
</protein>
<dbReference type="SUPFAM" id="SSF48264">
    <property type="entry name" value="Cytochrome P450"/>
    <property type="match status" value="1"/>
</dbReference>
<proteinExistence type="predicted"/>
<evidence type="ECO:0000313" key="3">
    <source>
        <dbReference type="EMBL" id="KJY01699.1"/>
    </source>
</evidence>
<reference evidence="3 4" key="1">
    <citation type="submission" date="2015-03" db="EMBL/GenBank/DDBJ databases">
        <title>RNA-seq based gene annotation and comparative genomics of four Zymoseptoria species reveal species-specific pathogenicity related genes and transposable element activity.</title>
        <authorList>
            <person name="Grandaubert J."/>
            <person name="Bhattacharyya A."/>
            <person name="Stukenbrock E.H."/>
        </authorList>
    </citation>
    <scope>NUCLEOTIDE SEQUENCE [LARGE SCALE GENOMIC DNA]</scope>
    <source>
        <strain evidence="3 4">Zb18110</strain>
    </source>
</reference>
<dbReference type="GO" id="GO:0020037">
    <property type="term" value="F:heme binding"/>
    <property type="evidence" value="ECO:0007669"/>
    <property type="project" value="InterPro"/>
</dbReference>
<dbReference type="GO" id="GO:0016705">
    <property type="term" value="F:oxidoreductase activity, acting on paired donors, with incorporation or reduction of molecular oxygen"/>
    <property type="evidence" value="ECO:0007669"/>
    <property type="project" value="InterPro"/>
</dbReference>
<dbReference type="GO" id="GO:0004497">
    <property type="term" value="F:monooxygenase activity"/>
    <property type="evidence" value="ECO:0007669"/>
    <property type="project" value="InterPro"/>
</dbReference>
<comment type="caution">
    <text evidence="3">The sequence shown here is derived from an EMBL/GenBank/DDBJ whole genome shotgun (WGS) entry which is preliminary data.</text>
</comment>
<dbReference type="PANTHER" id="PTHR24305">
    <property type="entry name" value="CYTOCHROME P450"/>
    <property type="match status" value="1"/>
</dbReference>
<dbReference type="InterPro" id="IPR050121">
    <property type="entry name" value="Cytochrome_P450_monoxygenase"/>
</dbReference>
<dbReference type="PRINTS" id="PR00463">
    <property type="entry name" value="EP450I"/>
</dbReference>
<dbReference type="GO" id="GO:0005506">
    <property type="term" value="F:iron ion binding"/>
    <property type="evidence" value="ECO:0007669"/>
    <property type="project" value="InterPro"/>
</dbReference>
<dbReference type="Pfam" id="PF00067">
    <property type="entry name" value="p450"/>
    <property type="match status" value="1"/>
</dbReference>
<keyword evidence="1" id="KW-0408">Iron</keyword>
<keyword evidence="1" id="KW-0349">Heme</keyword>
<evidence type="ECO:0000256" key="1">
    <source>
        <dbReference type="PIRSR" id="PIRSR602401-1"/>
    </source>
</evidence>
<evidence type="ECO:0000256" key="2">
    <source>
        <dbReference type="SAM" id="Phobius"/>
    </source>
</evidence>
<evidence type="ECO:0000313" key="4">
    <source>
        <dbReference type="Proteomes" id="UP000033647"/>
    </source>
</evidence>
<dbReference type="EMBL" id="LAFY01000274">
    <property type="protein sequence ID" value="KJY01699.1"/>
    <property type="molecule type" value="Genomic_DNA"/>
</dbReference>
<organism evidence="3 4">
    <name type="scientific">Zymoseptoria brevis</name>
    <dbReference type="NCBI Taxonomy" id="1047168"/>
    <lineage>
        <taxon>Eukaryota</taxon>
        <taxon>Fungi</taxon>
        <taxon>Dikarya</taxon>
        <taxon>Ascomycota</taxon>
        <taxon>Pezizomycotina</taxon>
        <taxon>Dothideomycetes</taxon>
        <taxon>Dothideomycetidae</taxon>
        <taxon>Mycosphaerellales</taxon>
        <taxon>Mycosphaerellaceae</taxon>
        <taxon>Zymoseptoria</taxon>
    </lineage>
</organism>
<keyword evidence="1" id="KW-0479">Metal-binding</keyword>
<name>A0A0F4GWS4_9PEZI</name>
<dbReference type="PANTHER" id="PTHR24305:SF168">
    <property type="entry name" value="P450, PUTATIVE (EUROFUNG)-RELATED"/>
    <property type="match status" value="1"/>
</dbReference>
<dbReference type="Gene3D" id="1.10.630.10">
    <property type="entry name" value="Cytochrome P450"/>
    <property type="match status" value="1"/>
</dbReference>
<dbReference type="Proteomes" id="UP000033647">
    <property type="component" value="Unassembled WGS sequence"/>
</dbReference>
<keyword evidence="2" id="KW-0472">Membrane</keyword>
<keyword evidence="4" id="KW-1185">Reference proteome</keyword>
<dbReference type="AlphaFoldDB" id="A0A0F4GWS4"/>
<feature type="transmembrane region" description="Helical" evidence="2">
    <location>
        <begin position="7"/>
        <end position="26"/>
    </location>
</feature>
<comment type="cofactor">
    <cofactor evidence="1">
        <name>heme</name>
        <dbReference type="ChEBI" id="CHEBI:30413"/>
    </cofactor>
</comment>
<keyword evidence="2" id="KW-0812">Transmembrane</keyword>
<dbReference type="InterPro" id="IPR002401">
    <property type="entry name" value="Cyt_P450_E_grp-I"/>
</dbReference>
<feature type="binding site" description="axial binding residue" evidence="1">
    <location>
        <position position="455"/>
    </location>
    <ligand>
        <name>heme</name>
        <dbReference type="ChEBI" id="CHEBI:30413"/>
    </ligand>
    <ligandPart>
        <name>Fe</name>
        <dbReference type="ChEBI" id="CHEBI:18248"/>
    </ligandPart>
</feature>
<accession>A0A0F4GWS4</accession>
<dbReference type="OrthoDB" id="3934656at2759"/>
<dbReference type="CDD" id="cd11060">
    <property type="entry name" value="CYP57A1-like"/>
    <property type="match status" value="1"/>
</dbReference>
<sequence>MGILETALSLVTATNIVLLIITAYVAQTYLTSRPLAHIPGPFLSNYTTLPLLWKSYRGTLYHDIGESIANHGPLVRIAPGRVITGSAKTWTKITAPRSPYLRSDWNDAMRFAPGQDNVLSMRDEKAHADLRMKMAAGYSGKENPDLEKTIDGVVMQFVNLIEGKYLSDAEHFKPMDLTEKFHFFTLDTITALAFGEPFGDLKDDNDKYDYLKEIEKSITSIIMLADVPWLWNFLERTKLMSLLLPGEELGLGKATKIAKDLVNARFEGSSDGTPTIDRMDMMGSFLRHSLTRQQVESETVLQLIAGSDTTATAISTVFLNVLTSPPIYQKLMREIDETCIPGLAISDAKARSMVYLQACIKESLRIAPPVSGVFPKLVPPGGETIDGYFVPEGTKIGWSSKAVTQNPEMYGPDASCFRPERWILQAHGGDCESADKLLQMERDNAMIFGAGRFKCLGQAVAVLELNKIVVELLRRFEMRTCDSKKPLAYEFNIGIWIQHGVWMRVTKREGYSG</sequence>
<dbReference type="PRINTS" id="PR00385">
    <property type="entry name" value="P450"/>
</dbReference>
<dbReference type="InterPro" id="IPR036396">
    <property type="entry name" value="Cyt_P450_sf"/>
</dbReference>
<dbReference type="InterPro" id="IPR001128">
    <property type="entry name" value="Cyt_P450"/>
</dbReference>
<keyword evidence="2" id="KW-1133">Transmembrane helix</keyword>
<dbReference type="STRING" id="1047168.A0A0F4GWS4"/>
<gene>
    <name evidence="3" type="ORF">TI39_contig282g00007</name>
</gene>